<comment type="caution">
    <text evidence="1">The sequence shown here is derived from an EMBL/GenBank/DDBJ whole genome shotgun (WGS) entry which is preliminary data.</text>
</comment>
<gene>
    <name evidence="1" type="ORF">PAECIP111802_05751</name>
</gene>
<evidence type="ECO:0008006" key="3">
    <source>
        <dbReference type="Google" id="ProtNLM"/>
    </source>
</evidence>
<dbReference type="Proteomes" id="UP000730618">
    <property type="component" value="Unassembled WGS sequence"/>
</dbReference>
<accession>A0ABN7TW63</accession>
<protein>
    <recommendedName>
        <fullName evidence="3">Extracellular solute-binding protein</fullName>
    </recommendedName>
</protein>
<name>A0ABN7TW63_9BACL</name>
<keyword evidence="2" id="KW-1185">Reference proteome</keyword>
<reference evidence="1 2" key="1">
    <citation type="submission" date="2021-06" db="EMBL/GenBank/DDBJ databases">
        <authorList>
            <person name="Criscuolo A."/>
        </authorList>
    </citation>
    <scope>NUCLEOTIDE SEQUENCE [LARGE SCALE GENOMIC DNA]</scope>
    <source>
        <strain evidence="2">CIP 111802</strain>
    </source>
</reference>
<dbReference type="Pfam" id="PF13416">
    <property type="entry name" value="SBP_bac_8"/>
    <property type="match status" value="1"/>
</dbReference>
<dbReference type="PANTHER" id="PTHR43649">
    <property type="entry name" value="ARABINOSE-BINDING PROTEIN-RELATED"/>
    <property type="match status" value="1"/>
</dbReference>
<proteinExistence type="predicted"/>
<organism evidence="1 2">
    <name type="scientific">Paenibacillus allorhizosphaerae</name>
    <dbReference type="NCBI Taxonomy" id="2849866"/>
    <lineage>
        <taxon>Bacteria</taxon>
        <taxon>Bacillati</taxon>
        <taxon>Bacillota</taxon>
        <taxon>Bacilli</taxon>
        <taxon>Bacillales</taxon>
        <taxon>Paenibacillaceae</taxon>
        <taxon>Paenibacillus</taxon>
    </lineage>
</organism>
<dbReference type="InterPro" id="IPR006059">
    <property type="entry name" value="SBP"/>
</dbReference>
<evidence type="ECO:0000313" key="1">
    <source>
        <dbReference type="EMBL" id="CAG7654360.1"/>
    </source>
</evidence>
<evidence type="ECO:0000313" key="2">
    <source>
        <dbReference type="Proteomes" id="UP000730618"/>
    </source>
</evidence>
<dbReference type="RefSeq" id="WP_218101957.1">
    <property type="nucleotide sequence ID" value="NZ_CAJVCE010000022.1"/>
</dbReference>
<dbReference type="InterPro" id="IPR050490">
    <property type="entry name" value="Bact_solute-bd_prot1"/>
</dbReference>
<dbReference type="PANTHER" id="PTHR43649:SF12">
    <property type="entry name" value="DIACETYLCHITOBIOSE BINDING PROTEIN DASA"/>
    <property type="match status" value="1"/>
</dbReference>
<dbReference type="EMBL" id="CAJVCE010000022">
    <property type="protein sequence ID" value="CAG7654360.1"/>
    <property type="molecule type" value="Genomic_DNA"/>
</dbReference>
<sequence length="426" mass="48469">MKKRSVLVLSTVLFAFILEGCDSKASDTPVQAGAPKEPVTLVVWSQQPDIPSIEMFEELYAKPVHAKYPYITLKLLQANNDPLDKLVTLGEIPDMFINSLLNFKNIRDVGLLYDLSPLIKKYQFDLNRIQPGLIKQVLLTSDNGQINSIPHYLNFNALYYNKDLFDRFGIGYPRDGMNWDQILDLAQKMTRTDGGVNYRGLDPENLDRLNYIVGNLGALVDPKTDEPLVEQWKPAYEMYERILSIPGNKLPEFNSSMDVFLKDKNVAMRLSYSQLDSLAKVTDLNWDMVTYPILKDRPVPKSVAGGKGLMIANTSKHKEDAFLVIETILSEEVQKEFMRNGQLSTLKDKSIQAEFGKKLPFLKGKNVMSIFKYDSGWYAPTPYDGFVSGIPKKHALDMYNGKKDINTVIREAKEEMTKIIQDKMKK</sequence>